<reference evidence="1" key="1">
    <citation type="journal article" date="2014" name="Front. Microbiol.">
        <title>High frequency of phylogenetically diverse reductive dehalogenase-homologous genes in deep subseafloor sedimentary metagenomes.</title>
        <authorList>
            <person name="Kawai M."/>
            <person name="Futagami T."/>
            <person name="Toyoda A."/>
            <person name="Takaki Y."/>
            <person name="Nishi S."/>
            <person name="Hori S."/>
            <person name="Arai W."/>
            <person name="Tsubouchi T."/>
            <person name="Morono Y."/>
            <person name="Uchiyama I."/>
            <person name="Ito T."/>
            <person name="Fujiyama A."/>
            <person name="Inagaki F."/>
            <person name="Takami H."/>
        </authorList>
    </citation>
    <scope>NUCLEOTIDE SEQUENCE</scope>
    <source>
        <strain evidence="1">Expedition CK06-06</strain>
    </source>
</reference>
<evidence type="ECO:0000313" key="1">
    <source>
        <dbReference type="EMBL" id="GAG94153.1"/>
    </source>
</evidence>
<dbReference type="AlphaFoldDB" id="X1CD05"/>
<name>X1CD05_9ZZZZ</name>
<gene>
    <name evidence="1" type="ORF">S01H4_38775</name>
</gene>
<proteinExistence type="predicted"/>
<feature type="non-terminal residue" evidence="1">
    <location>
        <position position="1"/>
    </location>
</feature>
<protein>
    <submittedName>
        <fullName evidence="1">Uncharacterized protein</fullName>
    </submittedName>
</protein>
<dbReference type="EMBL" id="BART01020939">
    <property type="protein sequence ID" value="GAG94153.1"/>
    <property type="molecule type" value="Genomic_DNA"/>
</dbReference>
<sequence length="79" mass="8818">FTENKNIGVACHMAANSDLWQGSEEVAKSNMIYQVEPRLIWTTLDNAVEVGFPISYATRSGDEAVWGFGLTLNFHPSKR</sequence>
<accession>X1CD05</accession>
<organism evidence="1">
    <name type="scientific">marine sediment metagenome</name>
    <dbReference type="NCBI Taxonomy" id="412755"/>
    <lineage>
        <taxon>unclassified sequences</taxon>
        <taxon>metagenomes</taxon>
        <taxon>ecological metagenomes</taxon>
    </lineage>
</organism>
<comment type="caution">
    <text evidence="1">The sequence shown here is derived from an EMBL/GenBank/DDBJ whole genome shotgun (WGS) entry which is preliminary data.</text>
</comment>